<dbReference type="InterPro" id="IPR050776">
    <property type="entry name" value="Ank_Repeat/CDKN_Inhibitor"/>
</dbReference>
<accession>A0A2J8AAT6</accession>
<protein>
    <submittedName>
        <fullName evidence="6">Ankyrin repeat-containing protein</fullName>
    </submittedName>
</protein>
<dbReference type="OrthoDB" id="687050at2759"/>
<dbReference type="InterPro" id="IPR002110">
    <property type="entry name" value="Ankyrin_rpt"/>
</dbReference>
<dbReference type="InterPro" id="IPR036770">
    <property type="entry name" value="Ankyrin_rpt-contain_sf"/>
</dbReference>
<evidence type="ECO:0000256" key="3">
    <source>
        <dbReference type="PROSITE-ProRule" id="PRU00023"/>
    </source>
</evidence>
<organism evidence="6 7">
    <name type="scientific">Tetrabaena socialis</name>
    <dbReference type="NCBI Taxonomy" id="47790"/>
    <lineage>
        <taxon>Eukaryota</taxon>
        <taxon>Viridiplantae</taxon>
        <taxon>Chlorophyta</taxon>
        <taxon>core chlorophytes</taxon>
        <taxon>Chlorophyceae</taxon>
        <taxon>CS clade</taxon>
        <taxon>Chlamydomonadales</taxon>
        <taxon>Tetrabaenaceae</taxon>
        <taxon>Tetrabaena</taxon>
    </lineage>
</organism>
<evidence type="ECO:0000256" key="2">
    <source>
        <dbReference type="ARBA" id="ARBA00023043"/>
    </source>
</evidence>
<feature type="coiled-coil region" evidence="4">
    <location>
        <begin position="156"/>
        <end position="208"/>
    </location>
</feature>
<evidence type="ECO:0000256" key="5">
    <source>
        <dbReference type="SAM" id="MobiDB-lite"/>
    </source>
</evidence>
<dbReference type="SMART" id="SM00248">
    <property type="entry name" value="ANK"/>
    <property type="match status" value="4"/>
</dbReference>
<dbReference type="PROSITE" id="PS50297">
    <property type="entry name" value="ANK_REP_REGION"/>
    <property type="match status" value="1"/>
</dbReference>
<evidence type="ECO:0000256" key="1">
    <source>
        <dbReference type="ARBA" id="ARBA00022737"/>
    </source>
</evidence>
<evidence type="ECO:0000313" key="6">
    <source>
        <dbReference type="EMBL" id="PNH09634.1"/>
    </source>
</evidence>
<evidence type="ECO:0000256" key="4">
    <source>
        <dbReference type="SAM" id="Coils"/>
    </source>
</evidence>
<keyword evidence="2 3" id="KW-0040">ANK repeat</keyword>
<dbReference type="Proteomes" id="UP000236333">
    <property type="component" value="Unassembled WGS sequence"/>
</dbReference>
<dbReference type="EMBL" id="PGGS01000083">
    <property type="protein sequence ID" value="PNH09634.1"/>
    <property type="molecule type" value="Genomic_DNA"/>
</dbReference>
<keyword evidence="4" id="KW-0175">Coiled coil</keyword>
<feature type="repeat" description="ANK" evidence="3">
    <location>
        <begin position="366"/>
        <end position="398"/>
    </location>
</feature>
<dbReference type="AlphaFoldDB" id="A0A2J8AAT6"/>
<dbReference type="PANTHER" id="PTHR24201:SF2">
    <property type="entry name" value="ANKYRIN REPEAT DOMAIN-CONTAINING PROTEIN 42"/>
    <property type="match status" value="1"/>
</dbReference>
<keyword evidence="1" id="KW-0677">Repeat</keyword>
<keyword evidence="7" id="KW-1185">Reference proteome</keyword>
<reference evidence="6 7" key="1">
    <citation type="journal article" date="2017" name="Mol. Biol. Evol.">
        <title>The 4-celled Tetrabaena socialis nuclear genome reveals the essential components for genetic control of cell number at the origin of multicellularity in the volvocine lineage.</title>
        <authorList>
            <person name="Featherston J."/>
            <person name="Arakaki Y."/>
            <person name="Hanschen E.R."/>
            <person name="Ferris P.J."/>
            <person name="Michod R.E."/>
            <person name="Olson B.J.S.C."/>
            <person name="Nozaki H."/>
            <person name="Durand P.M."/>
        </authorList>
    </citation>
    <scope>NUCLEOTIDE SEQUENCE [LARGE SCALE GENOMIC DNA]</scope>
    <source>
        <strain evidence="6 7">NIES-571</strain>
    </source>
</reference>
<proteinExistence type="predicted"/>
<dbReference type="Pfam" id="PF12796">
    <property type="entry name" value="Ank_2"/>
    <property type="match status" value="1"/>
</dbReference>
<dbReference type="PANTHER" id="PTHR24201">
    <property type="entry name" value="ANK_REP_REGION DOMAIN-CONTAINING PROTEIN"/>
    <property type="match status" value="1"/>
</dbReference>
<sequence>MLVTVRARPSRPGSLQRSVFPRGAPARRRVHCDSAHEDAAPAPIRQPGGLVPPGAVPPAKPVAPTGMPKGKQLVKRFLERVEALNAGQQTNEGLLREILKGRDSLAAALERSLAEGATSREDLRSAQAALAAAAAGLQKASADAQQQGGPFHDKAAAQALERVAQLEAGLAATRKEAEAAQGRDREALGKLEAEVEALRGELAAQNRQVEARMEVLCSKLVEATLEAAHCAARNRQLEVELSALRSQDQQRLRPCDGPSPQAPARELLSKAICQGRLTEVRRLIATGADLDEPDADGVRPLMHATEPTYREYLQKLTALLEAGADVAATNKAGQAVLHWSMIRYGAVEVVRRLIEAGAYVNAIDEGDNTPLHYAALYERTDAIRLLLEAGADIDVRNKAGRDPHYLAPVGSRAEELLRSC</sequence>
<dbReference type="SUPFAM" id="SSF48403">
    <property type="entry name" value="Ankyrin repeat"/>
    <property type="match status" value="1"/>
</dbReference>
<evidence type="ECO:0000313" key="7">
    <source>
        <dbReference type="Proteomes" id="UP000236333"/>
    </source>
</evidence>
<gene>
    <name evidence="6" type="ORF">TSOC_003716</name>
</gene>
<dbReference type="PROSITE" id="PS50088">
    <property type="entry name" value="ANK_REPEAT"/>
    <property type="match status" value="1"/>
</dbReference>
<comment type="caution">
    <text evidence="6">The sequence shown here is derived from an EMBL/GenBank/DDBJ whole genome shotgun (WGS) entry which is preliminary data.</text>
</comment>
<dbReference type="GO" id="GO:0005634">
    <property type="term" value="C:nucleus"/>
    <property type="evidence" value="ECO:0007669"/>
    <property type="project" value="TreeGrafter"/>
</dbReference>
<name>A0A2J8AAT6_9CHLO</name>
<dbReference type="Gene3D" id="1.25.40.20">
    <property type="entry name" value="Ankyrin repeat-containing domain"/>
    <property type="match status" value="2"/>
</dbReference>
<feature type="region of interest" description="Disordered" evidence="5">
    <location>
        <begin position="1"/>
        <end position="67"/>
    </location>
</feature>